<sequence>MTLKLEGNNILVDVPQVVCLPSLKTLQLLRVTYLNEDSLRLLLSSCPVLEDLCIKLERDDNKSVIVVNVPSLQRLTLLIGSGCSSDGYSIVSPCLKYLKIVDYRCMPSYLIEPMPKLEEADIEVRKGIEKILESITSVRRLSLRSWFSSAEESVYRAGIVFSQLEHLMLCIHSKYWSKLLIWLLRNSPKLRVLNVYVIRGSLEYDPVDWKNIESSIPECFLRSLETFEFEGMGTQEERDFWRIFFKHASCLKSTSINGHATQFGV</sequence>
<protein>
    <recommendedName>
        <fullName evidence="1">FBD domain-containing protein</fullName>
    </recommendedName>
</protein>
<dbReference type="InterPro" id="IPR032675">
    <property type="entry name" value="LRR_dom_sf"/>
</dbReference>
<organism evidence="2 3">
    <name type="scientific">Microthlaspi erraticum</name>
    <dbReference type="NCBI Taxonomy" id="1685480"/>
    <lineage>
        <taxon>Eukaryota</taxon>
        <taxon>Viridiplantae</taxon>
        <taxon>Streptophyta</taxon>
        <taxon>Embryophyta</taxon>
        <taxon>Tracheophyta</taxon>
        <taxon>Spermatophyta</taxon>
        <taxon>Magnoliopsida</taxon>
        <taxon>eudicotyledons</taxon>
        <taxon>Gunneridae</taxon>
        <taxon>Pentapetalae</taxon>
        <taxon>rosids</taxon>
        <taxon>malvids</taxon>
        <taxon>Brassicales</taxon>
        <taxon>Brassicaceae</taxon>
        <taxon>Coluteocarpeae</taxon>
        <taxon>Microthlaspi</taxon>
    </lineage>
</organism>
<dbReference type="AlphaFoldDB" id="A0A6D2I8N6"/>
<dbReference type="OrthoDB" id="1112304at2759"/>
<dbReference type="PANTHER" id="PTHR31900:SF28">
    <property type="entry name" value="FBD DOMAIN-CONTAINING PROTEIN"/>
    <property type="match status" value="1"/>
</dbReference>
<keyword evidence="3" id="KW-1185">Reference proteome</keyword>
<dbReference type="InterPro" id="IPR050232">
    <property type="entry name" value="FBL13/AtMIF1-like"/>
</dbReference>
<gene>
    <name evidence="2" type="ORF">MERR_LOCUS11780</name>
</gene>
<proteinExistence type="predicted"/>
<name>A0A6D2I8N6_9BRAS</name>
<dbReference type="Pfam" id="PF07723">
    <property type="entry name" value="LRR_2"/>
    <property type="match status" value="1"/>
</dbReference>
<dbReference type="InterPro" id="IPR006566">
    <property type="entry name" value="FBD"/>
</dbReference>
<dbReference type="EMBL" id="CACVBM020000888">
    <property type="protein sequence ID" value="CAA7024545.1"/>
    <property type="molecule type" value="Genomic_DNA"/>
</dbReference>
<dbReference type="SUPFAM" id="SSF52047">
    <property type="entry name" value="RNI-like"/>
    <property type="match status" value="1"/>
</dbReference>
<evidence type="ECO:0000259" key="1">
    <source>
        <dbReference type="Pfam" id="PF08387"/>
    </source>
</evidence>
<reference evidence="2" key="1">
    <citation type="submission" date="2020-01" db="EMBL/GenBank/DDBJ databases">
        <authorList>
            <person name="Mishra B."/>
        </authorList>
    </citation>
    <scope>NUCLEOTIDE SEQUENCE [LARGE SCALE GENOMIC DNA]</scope>
</reference>
<comment type="caution">
    <text evidence="2">The sequence shown here is derived from an EMBL/GenBank/DDBJ whole genome shotgun (WGS) entry which is preliminary data.</text>
</comment>
<accession>A0A6D2I8N6</accession>
<evidence type="ECO:0000313" key="3">
    <source>
        <dbReference type="Proteomes" id="UP000467841"/>
    </source>
</evidence>
<evidence type="ECO:0000313" key="2">
    <source>
        <dbReference type="EMBL" id="CAA7024545.1"/>
    </source>
</evidence>
<dbReference type="Proteomes" id="UP000467841">
    <property type="component" value="Unassembled WGS sequence"/>
</dbReference>
<dbReference type="Gene3D" id="3.80.10.10">
    <property type="entry name" value="Ribonuclease Inhibitor"/>
    <property type="match status" value="1"/>
</dbReference>
<feature type="domain" description="FBD" evidence="1">
    <location>
        <begin position="213"/>
        <end position="256"/>
    </location>
</feature>
<dbReference type="InterPro" id="IPR013101">
    <property type="entry name" value="LRR_PRU1-like"/>
</dbReference>
<dbReference type="PANTHER" id="PTHR31900">
    <property type="entry name" value="F-BOX/RNI SUPERFAMILY PROTEIN-RELATED"/>
    <property type="match status" value="1"/>
</dbReference>
<dbReference type="Pfam" id="PF08387">
    <property type="entry name" value="FBD"/>
    <property type="match status" value="1"/>
</dbReference>